<dbReference type="GO" id="GO:0008289">
    <property type="term" value="F:lipid binding"/>
    <property type="evidence" value="ECO:0007669"/>
    <property type="project" value="UniProtKB-KW"/>
</dbReference>
<dbReference type="InterPro" id="IPR008632">
    <property type="entry name" value="Gp-FAR-1"/>
</dbReference>
<dbReference type="AlphaFoldDB" id="A0A368GLY8"/>
<dbReference type="Gene3D" id="1.20.120.1100">
    <property type="match status" value="1"/>
</dbReference>
<evidence type="ECO:0000256" key="5">
    <source>
        <dbReference type="ARBA" id="ARBA00023054"/>
    </source>
</evidence>
<comment type="subcellular location">
    <subcellularLocation>
        <location evidence="1">Secreted</location>
    </subcellularLocation>
</comment>
<protein>
    <submittedName>
        <fullName evidence="8">Nematode fatty acid retinoid binding protein</fullName>
    </submittedName>
</protein>
<evidence type="ECO:0000313" key="9">
    <source>
        <dbReference type="Proteomes" id="UP000252519"/>
    </source>
</evidence>
<keyword evidence="6" id="KW-0446">Lipid-binding</keyword>
<sequence>MFPQLVVILAICFSCATAQFPQVQTFPAQGGGFMPGAGRGFMSGFTEQDRATMRQFFQNFHTYGNDEGAKAALRAMSPQLAARFEQFRAHMHAKAASLGPEARAFFDELGRRRTQARAQMYAGVRPSFDQMRQNRLEVMNMYRAMSPAGQADFQRHFPMLAMHFSNDIAYSRLQSMN</sequence>
<dbReference type="OrthoDB" id="5891127at2759"/>
<comment type="similarity">
    <text evidence="2">Belongs to the fatty-acid and retinol-binding protein (FARBP) family.</text>
</comment>
<keyword evidence="9" id="KW-1185">Reference proteome</keyword>
<dbReference type="EMBL" id="JOJR01000102">
    <property type="protein sequence ID" value="RCN45406.1"/>
    <property type="molecule type" value="Genomic_DNA"/>
</dbReference>
<name>A0A368GLY8_ANCCA</name>
<keyword evidence="3" id="KW-0964">Secreted</keyword>
<evidence type="ECO:0000256" key="6">
    <source>
        <dbReference type="ARBA" id="ARBA00023121"/>
    </source>
</evidence>
<evidence type="ECO:0000256" key="2">
    <source>
        <dbReference type="ARBA" id="ARBA00006648"/>
    </source>
</evidence>
<gene>
    <name evidence="8" type="ORF">ANCCAN_08556</name>
</gene>
<dbReference type="STRING" id="29170.A0A368GLY8"/>
<evidence type="ECO:0000256" key="7">
    <source>
        <dbReference type="SAM" id="SignalP"/>
    </source>
</evidence>
<dbReference type="Pfam" id="PF05823">
    <property type="entry name" value="Gp-FAR-1"/>
    <property type="match status" value="1"/>
</dbReference>
<keyword evidence="5" id="KW-0175">Coiled coil</keyword>
<reference evidence="8 9" key="1">
    <citation type="submission" date="2014-10" db="EMBL/GenBank/DDBJ databases">
        <title>Draft genome of the hookworm Ancylostoma caninum.</title>
        <authorList>
            <person name="Mitreva M."/>
        </authorList>
    </citation>
    <scope>NUCLEOTIDE SEQUENCE [LARGE SCALE GENOMIC DNA]</scope>
    <source>
        <strain evidence="8 9">Baltimore</strain>
    </source>
</reference>
<evidence type="ECO:0000256" key="3">
    <source>
        <dbReference type="ARBA" id="ARBA00022525"/>
    </source>
</evidence>
<feature type="signal peptide" evidence="7">
    <location>
        <begin position="1"/>
        <end position="18"/>
    </location>
</feature>
<organism evidence="8 9">
    <name type="scientific">Ancylostoma caninum</name>
    <name type="common">Dog hookworm</name>
    <dbReference type="NCBI Taxonomy" id="29170"/>
    <lineage>
        <taxon>Eukaryota</taxon>
        <taxon>Metazoa</taxon>
        <taxon>Ecdysozoa</taxon>
        <taxon>Nematoda</taxon>
        <taxon>Chromadorea</taxon>
        <taxon>Rhabditida</taxon>
        <taxon>Rhabditina</taxon>
        <taxon>Rhabditomorpha</taxon>
        <taxon>Strongyloidea</taxon>
        <taxon>Ancylostomatidae</taxon>
        <taxon>Ancylostomatinae</taxon>
        <taxon>Ancylostoma</taxon>
    </lineage>
</organism>
<evidence type="ECO:0000256" key="1">
    <source>
        <dbReference type="ARBA" id="ARBA00004613"/>
    </source>
</evidence>
<keyword evidence="4 7" id="KW-0732">Signal</keyword>
<accession>A0A368GLY8</accession>
<proteinExistence type="inferred from homology"/>
<dbReference type="GO" id="GO:0005576">
    <property type="term" value="C:extracellular region"/>
    <property type="evidence" value="ECO:0007669"/>
    <property type="project" value="UniProtKB-SubCell"/>
</dbReference>
<feature type="chain" id="PRO_5017051816" evidence="7">
    <location>
        <begin position="19"/>
        <end position="177"/>
    </location>
</feature>
<evidence type="ECO:0000256" key="4">
    <source>
        <dbReference type="ARBA" id="ARBA00022729"/>
    </source>
</evidence>
<dbReference type="Proteomes" id="UP000252519">
    <property type="component" value="Unassembled WGS sequence"/>
</dbReference>
<evidence type="ECO:0000313" key="8">
    <source>
        <dbReference type="EMBL" id="RCN45406.1"/>
    </source>
</evidence>
<comment type="caution">
    <text evidence="8">The sequence shown here is derived from an EMBL/GenBank/DDBJ whole genome shotgun (WGS) entry which is preliminary data.</text>
</comment>